<dbReference type="STRING" id="1392255.A0A2I1CB26"/>
<dbReference type="Gene3D" id="3.10.129.110">
    <property type="entry name" value="Polyketide synthase dehydratase"/>
    <property type="match status" value="1"/>
</dbReference>
<dbReference type="VEuPathDB" id="FungiDB:P174DRAFT_429271"/>
<gene>
    <name evidence="1" type="ORF">P174DRAFT_429271</name>
</gene>
<evidence type="ECO:0000313" key="1">
    <source>
        <dbReference type="EMBL" id="PKX94824.1"/>
    </source>
</evidence>
<reference evidence="2" key="1">
    <citation type="journal article" date="2018" name="Proc. Natl. Acad. Sci. U.S.A.">
        <title>Linking secondary metabolites to gene clusters through genome sequencing of six diverse Aspergillus species.</title>
        <authorList>
            <person name="Kaerboelling I."/>
            <person name="Vesth T.C."/>
            <person name="Frisvad J.C."/>
            <person name="Nybo J.L."/>
            <person name="Theobald S."/>
            <person name="Kuo A."/>
            <person name="Bowyer P."/>
            <person name="Matsuda Y."/>
            <person name="Mondo S."/>
            <person name="Lyhne E.K."/>
            <person name="Kogle M.E."/>
            <person name="Clum A."/>
            <person name="Lipzen A."/>
            <person name="Salamov A."/>
            <person name="Ngan C.Y."/>
            <person name="Daum C."/>
            <person name="Chiniquy J."/>
            <person name="Barry K."/>
            <person name="LaButti K."/>
            <person name="Haridas S."/>
            <person name="Simmons B.A."/>
            <person name="Magnuson J.K."/>
            <person name="Mortensen U.H."/>
            <person name="Larsen T.O."/>
            <person name="Grigoriev I.V."/>
            <person name="Baker S.E."/>
            <person name="Andersen M.R."/>
        </authorList>
    </citation>
    <scope>NUCLEOTIDE SEQUENCE [LARGE SCALE GENOMIC DNA]</scope>
    <source>
        <strain evidence="2">IBT 16806</strain>
    </source>
</reference>
<dbReference type="InterPro" id="IPR042104">
    <property type="entry name" value="PKS_dehydratase_sf"/>
</dbReference>
<proteinExistence type="predicted"/>
<dbReference type="AlphaFoldDB" id="A0A2I1CB26"/>
<comment type="caution">
    <text evidence="1">The sequence shown here is derived from an EMBL/GenBank/DDBJ whole genome shotgun (WGS) entry which is preliminary data.</text>
</comment>
<keyword evidence="2" id="KW-1185">Reference proteome</keyword>
<evidence type="ECO:0000313" key="2">
    <source>
        <dbReference type="Proteomes" id="UP000234474"/>
    </source>
</evidence>
<accession>A0A2I1CB26</accession>
<sequence>MQGVTVYPLAGYLAMAIEAAKRRAEQREATVSQFKFREVKVRTNEKQQTTVSNIAETELKHMIVRTKKVMTAATYKVDTQNMYRVLSEVGAGYGACFQGLDNCFSDPHHSRADLYIRDTKKAMYKESLIISANIPTTPGDFVKAWCVGGPSLPTPQPTKFDLWLTSQDSTEALINVEGLVMTPMKDSNADGGGNVVDMCYKREWQPLADAKAIFGEERQEPIGYMNGHAMEPNALTKGHNSNGEPTDRRVVNGELTNGHASDHIAQGEKGHINGNGIVDGVNGIHIKELLIMQPAVFLEAVKEDVGGSVGGLSAVPDDAGDGGKRDGEVEGCIMQYVVQVPGSLDFAGCDGLEVVEGLDADGRDMGGELIDQILDLVIDGYAAGHEHDVTRALRRHQSSYAPA</sequence>
<protein>
    <submittedName>
        <fullName evidence="1">Uncharacterized protein</fullName>
    </submittedName>
</protein>
<organism evidence="1 2">
    <name type="scientific">Aspergillus novofumigatus (strain IBT 16806)</name>
    <dbReference type="NCBI Taxonomy" id="1392255"/>
    <lineage>
        <taxon>Eukaryota</taxon>
        <taxon>Fungi</taxon>
        <taxon>Dikarya</taxon>
        <taxon>Ascomycota</taxon>
        <taxon>Pezizomycotina</taxon>
        <taxon>Eurotiomycetes</taxon>
        <taxon>Eurotiomycetidae</taxon>
        <taxon>Eurotiales</taxon>
        <taxon>Aspergillaceae</taxon>
        <taxon>Aspergillus</taxon>
        <taxon>Aspergillus subgen. Fumigati</taxon>
    </lineage>
</organism>
<dbReference type="GeneID" id="36532888"/>
<name>A0A2I1CB26_ASPN1</name>
<dbReference type="OrthoDB" id="329835at2759"/>
<dbReference type="EMBL" id="MSZS01000003">
    <property type="protein sequence ID" value="PKX94824.1"/>
    <property type="molecule type" value="Genomic_DNA"/>
</dbReference>
<dbReference type="RefSeq" id="XP_024683419.1">
    <property type="nucleotide sequence ID" value="XM_024825563.1"/>
</dbReference>
<dbReference type="Proteomes" id="UP000234474">
    <property type="component" value="Unassembled WGS sequence"/>
</dbReference>